<dbReference type="InterPro" id="IPR000304">
    <property type="entry name" value="Pyrroline-COOH_reductase"/>
</dbReference>
<reference evidence="8 9" key="1">
    <citation type="submission" date="2024-01" db="EMBL/GenBank/DDBJ databases">
        <title>Multi-omics insights into the function and evolution of sodium benzoate biodegradation pathways in Benzoatithermus flavus gen. nov., sp. nov. from hot spring.</title>
        <authorList>
            <person name="Hu C.-J."/>
            <person name="Li W.-J."/>
        </authorList>
    </citation>
    <scope>NUCLEOTIDE SEQUENCE [LARGE SCALE GENOMIC DNA]</scope>
    <source>
        <strain evidence="8 9">SYSU G07066</strain>
    </source>
</reference>
<dbReference type="SUPFAM" id="SSF51735">
    <property type="entry name" value="NAD(P)-binding Rossmann-fold domains"/>
    <property type="match status" value="1"/>
</dbReference>
<dbReference type="PANTHER" id="PTHR11645:SF0">
    <property type="entry name" value="PYRROLINE-5-CARBOXYLATE REDUCTASE 3"/>
    <property type="match status" value="1"/>
</dbReference>
<keyword evidence="3 4" id="KW-0560">Oxidoreductase</keyword>
<evidence type="ECO:0000256" key="5">
    <source>
        <dbReference type="NCBIfam" id="TIGR00112"/>
    </source>
</evidence>
<sequence>MLEAGRLLLLVGGGKMGEALLVGWLRHGLAPEAVLVVEPDAARRQALATTHAVRAVAAPEELPEAGTLGALVLAVKPQMMDRALPAYVGRVAPDTLVLSIAAGKPIAYFERMLGQPLGVVRAMPNTPAAVGRGVTVLCANAAARKEQRALAERLMAAVGATYWIEDEELMHAVTAVSGGGPAYVFHLIEALAAAGTAAGLPEALAMALARGTVVGAGELARLSDESAAQLRINVTSPGGTTAEALKVLMAEDRGLIPLMVEAVAAAARRSRELA</sequence>
<evidence type="ECO:0000256" key="2">
    <source>
        <dbReference type="ARBA" id="ARBA00022857"/>
    </source>
</evidence>
<comment type="caution">
    <text evidence="8">The sequence shown here is derived from an EMBL/GenBank/DDBJ whole genome shotgun (WGS) entry which is preliminary data.</text>
</comment>
<feature type="domain" description="Pyrroline-5-carboxylate reductase catalytic N-terminal" evidence="6">
    <location>
        <begin position="10"/>
        <end position="103"/>
    </location>
</feature>
<dbReference type="GO" id="GO:0004735">
    <property type="term" value="F:pyrroline-5-carboxylate reductase activity"/>
    <property type="evidence" value="ECO:0007669"/>
    <property type="project" value="UniProtKB-EC"/>
</dbReference>
<protein>
    <recommendedName>
        <fullName evidence="4 5">Pyrroline-5-carboxylate reductase</fullName>
        <shortName evidence="4">P5C reductase</shortName>
        <shortName evidence="4">P5CR</shortName>
        <ecNumber evidence="4 5">1.5.1.2</ecNumber>
    </recommendedName>
    <alternativeName>
        <fullName evidence="4">PCA reductase</fullName>
    </alternativeName>
</protein>
<evidence type="ECO:0000313" key="8">
    <source>
        <dbReference type="EMBL" id="MEK0083453.1"/>
    </source>
</evidence>
<proteinExistence type="inferred from homology"/>
<keyword evidence="4" id="KW-0028">Amino-acid biosynthesis</keyword>
<dbReference type="PIRSF" id="PIRSF000193">
    <property type="entry name" value="Pyrrol-5-carb_rd"/>
    <property type="match status" value="1"/>
</dbReference>
<dbReference type="HAMAP" id="MF_01925">
    <property type="entry name" value="P5C_reductase"/>
    <property type="match status" value="1"/>
</dbReference>
<dbReference type="Gene3D" id="3.40.50.720">
    <property type="entry name" value="NAD(P)-binding Rossmann-like Domain"/>
    <property type="match status" value="1"/>
</dbReference>
<name>A0ABU8XQG0_9PROT</name>
<gene>
    <name evidence="4 8" type="primary">proC</name>
    <name evidence="8" type="ORF">U1T56_09845</name>
</gene>
<keyword evidence="4" id="KW-0963">Cytoplasm</keyword>
<evidence type="ECO:0000256" key="1">
    <source>
        <dbReference type="ARBA" id="ARBA00005525"/>
    </source>
</evidence>
<keyword evidence="2 4" id="KW-0521">NADP</keyword>
<evidence type="ECO:0000313" key="9">
    <source>
        <dbReference type="Proteomes" id="UP001375743"/>
    </source>
</evidence>
<dbReference type="InterPro" id="IPR028939">
    <property type="entry name" value="P5C_Rdtase_cat_N"/>
</dbReference>
<evidence type="ECO:0000256" key="4">
    <source>
        <dbReference type="HAMAP-Rule" id="MF_01925"/>
    </source>
</evidence>
<dbReference type="Gene3D" id="1.10.3730.10">
    <property type="entry name" value="ProC C-terminal domain-like"/>
    <property type="match status" value="1"/>
</dbReference>
<comment type="pathway">
    <text evidence="4">Amino-acid biosynthesis; L-proline biosynthesis; L-proline from L-glutamate 5-semialdehyde: step 1/1.</text>
</comment>
<evidence type="ECO:0000259" key="6">
    <source>
        <dbReference type="Pfam" id="PF03807"/>
    </source>
</evidence>
<dbReference type="PANTHER" id="PTHR11645">
    <property type="entry name" value="PYRROLINE-5-CARBOXYLATE REDUCTASE"/>
    <property type="match status" value="1"/>
</dbReference>
<dbReference type="InterPro" id="IPR029036">
    <property type="entry name" value="P5CR_dimer"/>
</dbReference>
<comment type="function">
    <text evidence="4">Catalyzes the reduction of 1-pyrroline-5-carboxylate (PCA) to L-proline.</text>
</comment>
<feature type="domain" description="Pyrroline-5-carboxylate reductase dimerisation" evidence="7">
    <location>
        <begin position="167"/>
        <end position="273"/>
    </location>
</feature>
<dbReference type="InterPro" id="IPR008927">
    <property type="entry name" value="6-PGluconate_DH-like_C_sf"/>
</dbReference>
<keyword evidence="4" id="KW-0641">Proline biosynthesis</keyword>
<comment type="catalytic activity">
    <reaction evidence="4">
        <text>L-proline + NAD(+) = (S)-1-pyrroline-5-carboxylate + NADH + 2 H(+)</text>
        <dbReference type="Rhea" id="RHEA:14105"/>
        <dbReference type="ChEBI" id="CHEBI:15378"/>
        <dbReference type="ChEBI" id="CHEBI:17388"/>
        <dbReference type="ChEBI" id="CHEBI:57540"/>
        <dbReference type="ChEBI" id="CHEBI:57945"/>
        <dbReference type="ChEBI" id="CHEBI:60039"/>
        <dbReference type="EC" id="1.5.1.2"/>
    </reaction>
</comment>
<comment type="catalytic activity">
    <reaction evidence="4">
        <text>L-proline + NADP(+) = (S)-1-pyrroline-5-carboxylate + NADPH + 2 H(+)</text>
        <dbReference type="Rhea" id="RHEA:14109"/>
        <dbReference type="ChEBI" id="CHEBI:15378"/>
        <dbReference type="ChEBI" id="CHEBI:17388"/>
        <dbReference type="ChEBI" id="CHEBI:57783"/>
        <dbReference type="ChEBI" id="CHEBI:58349"/>
        <dbReference type="ChEBI" id="CHEBI:60039"/>
        <dbReference type="EC" id="1.5.1.2"/>
    </reaction>
</comment>
<accession>A0ABU8XQG0</accession>
<evidence type="ECO:0000259" key="7">
    <source>
        <dbReference type="Pfam" id="PF14748"/>
    </source>
</evidence>
<comment type="similarity">
    <text evidence="1 4">Belongs to the pyrroline-5-carboxylate reductase family.</text>
</comment>
<comment type="subcellular location">
    <subcellularLocation>
        <location evidence="4">Cytoplasm</location>
    </subcellularLocation>
</comment>
<dbReference type="SUPFAM" id="SSF48179">
    <property type="entry name" value="6-phosphogluconate dehydrogenase C-terminal domain-like"/>
    <property type="match status" value="1"/>
</dbReference>
<evidence type="ECO:0000256" key="3">
    <source>
        <dbReference type="ARBA" id="ARBA00023002"/>
    </source>
</evidence>
<organism evidence="8 9">
    <name type="scientific">Benzoatithermus flavus</name>
    <dbReference type="NCBI Taxonomy" id="3108223"/>
    <lineage>
        <taxon>Bacteria</taxon>
        <taxon>Pseudomonadati</taxon>
        <taxon>Pseudomonadota</taxon>
        <taxon>Alphaproteobacteria</taxon>
        <taxon>Geminicoccales</taxon>
        <taxon>Geminicoccaceae</taxon>
        <taxon>Benzoatithermus</taxon>
    </lineage>
</organism>
<dbReference type="InterPro" id="IPR036291">
    <property type="entry name" value="NAD(P)-bd_dom_sf"/>
</dbReference>
<dbReference type="EC" id="1.5.1.2" evidence="4 5"/>
<dbReference type="EMBL" id="JBBLZC010000008">
    <property type="protein sequence ID" value="MEK0083453.1"/>
    <property type="molecule type" value="Genomic_DNA"/>
</dbReference>
<keyword evidence="9" id="KW-1185">Reference proteome</keyword>
<dbReference type="Proteomes" id="UP001375743">
    <property type="component" value="Unassembled WGS sequence"/>
</dbReference>
<dbReference type="NCBIfam" id="TIGR00112">
    <property type="entry name" value="proC"/>
    <property type="match status" value="1"/>
</dbReference>
<dbReference type="Pfam" id="PF14748">
    <property type="entry name" value="P5CR_dimer"/>
    <property type="match status" value="1"/>
</dbReference>
<dbReference type="Pfam" id="PF03807">
    <property type="entry name" value="F420_oxidored"/>
    <property type="match status" value="1"/>
</dbReference>
<dbReference type="RefSeq" id="WP_418159302.1">
    <property type="nucleotide sequence ID" value="NZ_JBBLZC010000008.1"/>
</dbReference>